<organism evidence="2 3">
    <name type="scientific">Ancylobacter tetraedralis</name>
    <dbReference type="NCBI Taxonomy" id="217068"/>
    <lineage>
        <taxon>Bacteria</taxon>
        <taxon>Pseudomonadati</taxon>
        <taxon>Pseudomonadota</taxon>
        <taxon>Alphaproteobacteria</taxon>
        <taxon>Hyphomicrobiales</taxon>
        <taxon>Xanthobacteraceae</taxon>
        <taxon>Ancylobacter</taxon>
    </lineage>
</organism>
<dbReference type="AlphaFoldDB" id="A0A839ZEY0"/>
<keyword evidence="3" id="KW-1185">Reference proteome</keyword>
<proteinExistence type="predicted"/>
<reference evidence="2 3" key="1">
    <citation type="submission" date="2020-08" db="EMBL/GenBank/DDBJ databases">
        <title>Genomic Encyclopedia of Type Strains, Phase IV (KMG-IV): sequencing the most valuable type-strain genomes for metagenomic binning, comparative biology and taxonomic classification.</title>
        <authorList>
            <person name="Goeker M."/>
        </authorList>
    </citation>
    <scope>NUCLEOTIDE SEQUENCE [LARGE SCALE GENOMIC DNA]</scope>
    <source>
        <strain evidence="2 3">DSM 5895</strain>
    </source>
</reference>
<comment type="caution">
    <text evidence="2">The sequence shown here is derived from an EMBL/GenBank/DDBJ whole genome shotgun (WGS) entry which is preliminary data.</text>
</comment>
<protein>
    <submittedName>
        <fullName evidence="2">Uncharacterized protein</fullName>
    </submittedName>
</protein>
<dbReference type="Proteomes" id="UP000533469">
    <property type="component" value="Unassembled WGS sequence"/>
</dbReference>
<name>A0A839ZEY0_9HYPH</name>
<keyword evidence="1" id="KW-0472">Membrane</keyword>
<evidence type="ECO:0000256" key="1">
    <source>
        <dbReference type="SAM" id="Phobius"/>
    </source>
</evidence>
<accession>A0A839ZEY0</accession>
<evidence type="ECO:0000313" key="3">
    <source>
        <dbReference type="Proteomes" id="UP000533469"/>
    </source>
</evidence>
<sequence>MTLHNWTMKHSIAVIVITLLAVGAFLFSWT</sequence>
<evidence type="ECO:0000313" key="2">
    <source>
        <dbReference type="EMBL" id="MBB3773207.1"/>
    </source>
</evidence>
<gene>
    <name evidence="2" type="ORF">FHS55_003838</name>
</gene>
<dbReference type="EMBL" id="JACICD010000008">
    <property type="protein sequence ID" value="MBB3773207.1"/>
    <property type="molecule type" value="Genomic_DNA"/>
</dbReference>
<keyword evidence="1" id="KW-1133">Transmembrane helix</keyword>
<feature type="transmembrane region" description="Helical" evidence="1">
    <location>
        <begin position="12"/>
        <end position="29"/>
    </location>
</feature>
<keyword evidence="1" id="KW-0812">Transmembrane</keyword>